<dbReference type="EMBL" id="DF238775">
    <property type="protein sequence ID" value="GAC93330.1"/>
    <property type="molecule type" value="Genomic_DNA"/>
</dbReference>
<dbReference type="GeneID" id="24106196"/>
<proteinExistence type="predicted"/>
<organism evidence="1 2">
    <name type="scientific">Pseudozyma hubeiensis (strain SY62)</name>
    <name type="common">Yeast</name>
    <dbReference type="NCBI Taxonomy" id="1305764"/>
    <lineage>
        <taxon>Eukaryota</taxon>
        <taxon>Fungi</taxon>
        <taxon>Dikarya</taxon>
        <taxon>Basidiomycota</taxon>
        <taxon>Ustilaginomycotina</taxon>
        <taxon>Ustilaginomycetes</taxon>
        <taxon>Ustilaginales</taxon>
        <taxon>Ustilaginaceae</taxon>
        <taxon>Pseudozyma</taxon>
    </lineage>
</organism>
<keyword evidence="2" id="KW-1185">Reference proteome</keyword>
<reference evidence="2" key="1">
    <citation type="journal article" date="2013" name="Genome Announc.">
        <title>Draft genome sequence of the basidiomycetous yeast-like fungus Pseudozyma hubeiensis SY62, which produces an abundant amount of the biosurfactant mannosylerythritol lipids.</title>
        <authorList>
            <person name="Konishi M."/>
            <person name="Hatada Y."/>
            <person name="Horiuchi J."/>
        </authorList>
    </citation>
    <scope>NUCLEOTIDE SEQUENCE [LARGE SCALE GENOMIC DNA]</scope>
    <source>
        <strain evidence="2">SY62</strain>
    </source>
</reference>
<evidence type="ECO:0000313" key="1">
    <source>
        <dbReference type="EMBL" id="GAC93330.1"/>
    </source>
</evidence>
<dbReference type="AlphaFoldDB" id="R9P5I2"/>
<dbReference type="RefSeq" id="XP_012186917.1">
    <property type="nucleotide sequence ID" value="XM_012331527.1"/>
</dbReference>
<dbReference type="Proteomes" id="UP000014071">
    <property type="component" value="Unassembled WGS sequence"/>
</dbReference>
<accession>R9P5I2</accession>
<gene>
    <name evidence="1" type="ORF">PHSY_000895</name>
</gene>
<protein>
    <submittedName>
        <fullName evidence="1">NAD-dependent epimerase/dehydratase</fullName>
    </submittedName>
</protein>
<dbReference type="HOGENOM" id="CLU_2146968_0_0_1"/>
<evidence type="ECO:0000313" key="2">
    <source>
        <dbReference type="Proteomes" id="UP000014071"/>
    </source>
</evidence>
<sequence length="112" mass="12601">MSYSGERAMRLSLDRVITLFLEPEARSHPTRITSATPFPLEPCTESNELQATGSIVRFRLLTCDFQISKSPKAAQDRNVGPRRRRIMMESGVMHATVGRCILCGDRKTYPDA</sequence>
<name>R9P5I2_PSEHS</name>